<keyword evidence="1" id="KW-0472">Membrane</keyword>
<evidence type="ECO:0000313" key="2">
    <source>
        <dbReference type="EMBL" id="MCT2583548.1"/>
    </source>
</evidence>
<gene>
    <name evidence="2" type="ORF">JT362_10505</name>
</gene>
<dbReference type="Proteomes" id="UP001156441">
    <property type="component" value="Unassembled WGS sequence"/>
</dbReference>
<protein>
    <recommendedName>
        <fullName evidence="4">Cysteine-rich domain-containing protein</fullName>
    </recommendedName>
</protein>
<feature type="transmembrane region" description="Helical" evidence="1">
    <location>
        <begin position="68"/>
        <end position="88"/>
    </location>
</feature>
<reference evidence="2 3" key="1">
    <citation type="submission" date="2021-02" db="EMBL/GenBank/DDBJ databases">
        <title>Actinophytocola xerophila sp. nov., isolated from soil of cotton cropping field.</title>
        <authorList>
            <person name="Huang R."/>
            <person name="Chen X."/>
            <person name="Ge X."/>
            <person name="Liu W."/>
        </authorList>
    </citation>
    <scope>NUCLEOTIDE SEQUENCE [LARGE SCALE GENOMIC DNA]</scope>
    <source>
        <strain evidence="2 3">S1-96</strain>
    </source>
</reference>
<keyword evidence="3" id="KW-1185">Reference proteome</keyword>
<evidence type="ECO:0000256" key="1">
    <source>
        <dbReference type="SAM" id="Phobius"/>
    </source>
</evidence>
<accession>A0ABT2J6X5</accession>
<proteinExistence type="predicted"/>
<comment type="caution">
    <text evidence="2">The sequence shown here is derived from an EMBL/GenBank/DDBJ whole genome shotgun (WGS) entry which is preliminary data.</text>
</comment>
<keyword evidence="1" id="KW-0812">Transmembrane</keyword>
<dbReference type="EMBL" id="JAFFZE010000009">
    <property type="protein sequence ID" value="MCT2583548.1"/>
    <property type="molecule type" value="Genomic_DNA"/>
</dbReference>
<evidence type="ECO:0000313" key="3">
    <source>
        <dbReference type="Proteomes" id="UP001156441"/>
    </source>
</evidence>
<name>A0ABT2J6X5_9PSEU</name>
<evidence type="ECO:0008006" key="4">
    <source>
        <dbReference type="Google" id="ProtNLM"/>
    </source>
</evidence>
<keyword evidence="1" id="KW-1133">Transmembrane helix</keyword>
<organism evidence="2 3">
    <name type="scientific">Actinophytocola gossypii</name>
    <dbReference type="NCBI Taxonomy" id="2812003"/>
    <lineage>
        <taxon>Bacteria</taxon>
        <taxon>Bacillati</taxon>
        <taxon>Actinomycetota</taxon>
        <taxon>Actinomycetes</taxon>
        <taxon>Pseudonocardiales</taxon>
        <taxon>Pseudonocardiaceae</taxon>
    </lineage>
</organism>
<sequence length="102" mass="10777">MACAEDKLLPAVRDADPDTLVLADGFSCRTQIEHAEPDRRPVHLAELLASGLRDRAPAADRPARPGRAARVLALLTAAAPAVLAGVLARRRARFPGARTGHA</sequence>